<dbReference type="EMBL" id="JBHLUD010000002">
    <property type="protein sequence ID" value="MFC0541522.1"/>
    <property type="molecule type" value="Genomic_DNA"/>
</dbReference>
<keyword evidence="3" id="KW-0560">Oxidoreductase</keyword>
<keyword evidence="1" id="KW-0285">Flavoprotein</keyword>
<dbReference type="SUPFAM" id="SSF51679">
    <property type="entry name" value="Bacterial luciferase-like"/>
    <property type="match status" value="1"/>
</dbReference>
<gene>
    <name evidence="6" type="ORF">ACFFH7_08510</name>
</gene>
<dbReference type="InterPro" id="IPR036661">
    <property type="entry name" value="Luciferase-like_sf"/>
</dbReference>
<name>A0ABV6MMV2_9PSEU</name>
<organism evidence="6 7">
    <name type="scientific">Kutzneria chonburiensis</name>
    <dbReference type="NCBI Taxonomy" id="1483604"/>
    <lineage>
        <taxon>Bacteria</taxon>
        <taxon>Bacillati</taxon>
        <taxon>Actinomycetota</taxon>
        <taxon>Actinomycetes</taxon>
        <taxon>Pseudonocardiales</taxon>
        <taxon>Pseudonocardiaceae</taxon>
        <taxon>Kutzneria</taxon>
    </lineage>
</organism>
<keyword evidence="2" id="KW-0288">FMN</keyword>
<comment type="caution">
    <text evidence="6">The sequence shown here is derived from an EMBL/GenBank/DDBJ whole genome shotgun (WGS) entry which is preliminary data.</text>
</comment>
<dbReference type="PANTHER" id="PTHR30011">
    <property type="entry name" value="ALKANESULFONATE MONOOXYGENASE-RELATED"/>
    <property type="match status" value="1"/>
</dbReference>
<dbReference type="RefSeq" id="WP_273942460.1">
    <property type="nucleotide sequence ID" value="NZ_CP097263.1"/>
</dbReference>
<evidence type="ECO:0000256" key="3">
    <source>
        <dbReference type="ARBA" id="ARBA00023002"/>
    </source>
</evidence>
<accession>A0ABV6MMV2</accession>
<keyword evidence="4" id="KW-0503">Monooxygenase</keyword>
<keyword evidence="7" id="KW-1185">Reference proteome</keyword>
<dbReference type="Gene3D" id="3.20.20.30">
    <property type="entry name" value="Luciferase-like domain"/>
    <property type="match status" value="2"/>
</dbReference>
<reference evidence="6 7" key="1">
    <citation type="submission" date="2024-09" db="EMBL/GenBank/DDBJ databases">
        <authorList>
            <person name="Sun Q."/>
            <person name="Mori K."/>
        </authorList>
    </citation>
    <scope>NUCLEOTIDE SEQUENCE [LARGE SCALE GENOMIC DNA]</scope>
    <source>
        <strain evidence="6 7">TBRC 1432</strain>
    </source>
</reference>
<dbReference type="PANTHER" id="PTHR30011:SF16">
    <property type="entry name" value="C2H2 FINGER DOMAIN TRANSCRIPTION FACTOR (EUROFUNG)-RELATED"/>
    <property type="match status" value="1"/>
</dbReference>
<evidence type="ECO:0000259" key="5">
    <source>
        <dbReference type="Pfam" id="PF00296"/>
    </source>
</evidence>
<evidence type="ECO:0000256" key="2">
    <source>
        <dbReference type="ARBA" id="ARBA00022643"/>
    </source>
</evidence>
<proteinExistence type="predicted"/>
<dbReference type="InterPro" id="IPR011251">
    <property type="entry name" value="Luciferase-like_dom"/>
</dbReference>
<evidence type="ECO:0000256" key="4">
    <source>
        <dbReference type="ARBA" id="ARBA00023033"/>
    </source>
</evidence>
<dbReference type="Proteomes" id="UP001589810">
    <property type="component" value="Unassembled WGS sequence"/>
</dbReference>
<evidence type="ECO:0000256" key="1">
    <source>
        <dbReference type="ARBA" id="ARBA00022630"/>
    </source>
</evidence>
<dbReference type="Pfam" id="PF00296">
    <property type="entry name" value="Bac_luciferase"/>
    <property type="match status" value="1"/>
</dbReference>
<sequence length="334" mass="35461">MPNPGLHLAVEIDGDGAHPAASRRADPLAVSRRVRAVAAIAENAGFTLATVDDEPSNSGIGAVERAAFIAAATSTLGIVPTVSTTYTEPFHVSSQLASIDHISVGRAGWLVSESTAAETARAWGRPLVDDTRREARDATRVVRDLWDSWEDDAVVRDVATSRYLDRDRLHYIDFVGETFSVKGPAIVPRSPQGQLVVFAPADLLPPELVDVTLTSETTRAATPLTFTEIEVALSTPQATAGERIAELGPWPERGRLRYAGSADGLVALLTDLAGAVDGVRLHPLVLNEDLAVLSQLVVPALIRGGVAARPIPGASLRTTLGLPRPVSRFQESAR</sequence>
<evidence type="ECO:0000313" key="6">
    <source>
        <dbReference type="EMBL" id="MFC0541522.1"/>
    </source>
</evidence>
<dbReference type="InterPro" id="IPR051260">
    <property type="entry name" value="Diverse_substr_monoxygenases"/>
</dbReference>
<protein>
    <submittedName>
        <fullName evidence="6">LLM class flavin-dependent oxidoreductase</fullName>
    </submittedName>
</protein>
<evidence type="ECO:0000313" key="7">
    <source>
        <dbReference type="Proteomes" id="UP001589810"/>
    </source>
</evidence>
<feature type="domain" description="Luciferase-like" evidence="5">
    <location>
        <begin position="29"/>
        <end position="199"/>
    </location>
</feature>